<dbReference type="ExpressionAtlas" id="A0A3L6DES4">
    <property type="expression patterns" value="baseline"/>
</dbReference>
<feature type="compositionally biased region" description="Low complexity" evidence="2">
    <location>
        <begin position="46"/>
        <end position="61"/>
    </location>
</feature>
<dbReference type="PANTHER" id="PTHR34835:SF71">
    <property type="entry name" value="UBIQUITIN-LIKE PROTEASE FAMILY PROFILE DOMAIN-CONTAINING PROTEIN"/>
    <property type="match status" value="1"/>
</dbReference>
<name>A0A3L6DES4_MAIZE</name>
<sequence length="575" mass="64343">MAGTEDSSDGPSTPSSHDKQSPPAGTPNIIVAAKGKGKVAVEAKGKGAANVKGKAPMQHSSSSEHEDGDDDDDDFIRPRKRKKDQGHSISDAEDKGHFSTMRCSPSAVYDLIEPMSENYKQRLTNMGFGEFLRFYNRSLEDRSLGMFLMKNVKNDPLRIEFSGKVLPITPEEVHRIFGLPIGGRPFPKFSAREKEEARKELRNICNQKGMRRMFETSDRPGANYTRLQKHVVPRWILDKFASTNAEEFDDWAVQCFFIIVCNSFLFPTSSYYPTGFDYLICKDLEALGGFDWCRALVDDIKDKAAIWKEKCGQKKTPIIQGCTALLMVYYLDNLDCPNVERNMDTPRWSQYSKDRIEKICNADRLTFKDGSLSYDKLHLLSKDRTVYSDIRGDDERQPKGQNVQLPAPSAIQARYVLPKGKALAGRLSQIDAGKSKKSAGPGKIPFGLIELEPLLAQSIASFPDSSLKDAVKKALTQYDSNVVRASHKISEGQCKVVEAECAIENAKRQIQKGQLDLQMVQKKMLDEVNAIMKINDETQPAAPSQREQRANKRSSVSLLASFILVVVVVIRQALD</sequence>
<gene>
    <name evidence="3" type="ORF">Zm00014a_019043</name>
</gene>
<dbReference type="AlphaFoldDB" id="A0A3L6DES4"/>
<dbReference type="Proteomes" id="UP000251960">
    <property type="component" value="Chromosome 9"/>
</dbReference>
<organism evidence="3">
    <name type="scientific">Zea mays</name>
    <name type="common">Maize</name>
    <dbReference type="NCBI Taxonomy" id="4577"/>
    <lineage>
        <taxon>Eukaryota</taxon>
        <taxon>Viridiplantae</taxon>
        <taxon>Streptophyta</taxon>
        <taxon>Embryophyta</taxon>
        <taxon>Tracheophyta</taxon>
        <taxon>Spermatophyta</taxon>
        <taxon>Magnoliopsida</taxon>
        <taxon>Liliopsida</taxon>
        <taxon>Poales</taxon>
        <taxon>Poaceae</taxon>
        <taxon>PACMAD clade</taxon>
        <taxon>Panicoideae</taxon>
        <taxon>Andropogonodae</taxon>
        <taxon>Andropogoneae</taxon>
        <taxon>Tripsacinae</taxon>
        <taxon>Zea</taxon>
    </lineage>
</organism>
<feature type="coiled-coil region" evidence="1">
    <location>
        <begin position="489"/>
        <end position="523"/>
    </location>
</feature>
<keyword evidence="1" id="KW-0175">Coiled coil</keyword>
<proteinExistence type="predicted"/>
<evidence type="ECO:0000256" key="2">
    <source>
        <dbReference type="SAM" id="MobiDB-lite"/>
    </source>
</evidence>
<evidence type="ECO:0000256" key="1">
    <source>
        <dbReference type="SAM" id="Coils"/>
    </source>
</evidence>
<dbReference type="EMBL" id="NCVQ01000010">
    <property type="protein sequence ID" value="PWZ07130.1"/>
    <property type="molecule type" value="Genomic_DNA"/>
</dbReference>
<protein>
    <submittedName>
        <fullName evidence="3">Uncharacterized protein</fullName>
    </submittedName>
</protein>
<dbReference type="PANTHER" id="PTHR34835">
    <property type="entry name" value="OS07G0283600 PROTEIN-RELATED"/>
    <property type="match status" value="1"/>
</dbReference>
<comment type="caution">
    <text evidence="3">The sequence shown here is derived from an EMBL/GenBank/DDBJ whole genome shotgun (WGS) entry which is preliminary data.</text>
</comment>
<reference evidence="3" key="1">
    <citation type="journal article" date="2018" name="Nat. Genet.">
        <title>Extensive intraspecific gene order and gene structural variations between Mo17 and other maize genomes.</title>
        <authorList>
            <person name="Sun S."/>
            <person name="Zhou Y."/>
            <person name="Chen J."/>
            <person name="Shi J."/>
            <person name="Zhao H."/>
            <person name="Zhao H."/>
            <person name="Song W."/>
            <person name="Zhang M."/>
            <person name="Cui Y."/>
            <person name="Dong X."/>
            <person name="Liu H."/>
            <person name="Ma X."/>
            <person name="Jiao Y."/>
            <person name="Wang B."/>
            <person name="Wei X."/>
            <person name="Stein J.C."/>
            <person name="Glaubitz J.C."/>
            <person name="Lu F."/>
            <person name="Yu G."/>
            <person name="Liang C."/>
            <person name="Fengler K."/>
            <person name="Li B."/>
            <person name="Rafalski A."/>
            <person name="Schnable P.S."/>
            <person name="Ware D.H."/>
            <person name="Buckler E.S."/>
            <person name="Lai J."/>
        </authorList>
    </citation>
    <scope>NUCLEOTIDE SEQUENCE [LARGE SCALE GENOMIC DNA]</scope>
    <source>
        <tissue evidence="3">Seedling</tissue>
    </source>
</reference>
<evidence type="ECO:0000313" key="3">
    <source>
        <dbReference type="EMBL" id="PWZ07130.1"/>
    </source>
</evidence>
<accession>A0A3L6DES4</accession>
<feature type="region of interest" description="Disordered" evidence="2">
    <location>
        <begin position="1"/>
        <end position="100"/>
    </location>
</feature>